<protein>
    <recommendedName>
        <fullName evidence="9">Protein kinase domain-containing protein</fullName>
    </recommendedName>
</protein>
<evidence type="ECO:0000256" key="6">
    <source>
        <dbReference type="ARBA" id="ARBA00023136"/>
    </source>
</evidence>
<dbReference type="InterPro" id="IPR032675">
    <property type="entry name" value="LRR_dom_sf"/>
</dbReference>
<dbReference type="PANTHER" id="PTHR48006:SF73">
    <property type="entry name" value="PROTEIN KINASE DOMAIN-CONTAINING PROTEIN"/>
    <property type="match status" value="1"/>
</dbReference>
<gene>
    <name evidence="10" type="ORF">Taro_002924</name>
</gene>
<dbReference type="InterPro" id="IPR051824">
    <property type="entry name" value="LRR_Rcpt-Like_S/T_Kinase"/>
</dbReference>
<evidence type="ECO:0000256" key="2">
    <source>
        <dbReference type="ARBA" id="ARBA00022614"/>
    </source>
</evidence>
<name>A0A843TQ97_COLES</name>
<dbReference type="Proteomes" id="UP000652761">
    <property type="component" value="Unassembled WGS sequence"/>
</dbReference>
<keyword evidence="2" id="KW-0433">Leucine-rich repeat</keyword>
<reference evidence="10" key="1">
    <citation type="submission" date="2017-07" db="EMBL/GenBank/DDBJ databases">
        <title>Taro Niue Genome Assembly and Annotation.</title>
        <authorList>
            <person name="Atibalentja N."/>
            <person name="Keating K."/>
            <person name="Fields C.J."/>
        </authorList>
    </citation>
    <scope>NUCLEOTIDE SEQUENCE</scope>
    <source>
        <strain evidence="10">Niue_2</strain>
        <tissue evidence="10">Leaf</tissue>
    </source>
</reference>
<dbReference type="SUPFAM" id="SSF56112">
    <property type="entry name" value="Protein kinase-like (PK-like)"/>
    <property type="match status" value="1"/>
</dbReference>
<keyword evidence="5 8" id="KW-1133">Transmembrane helix</keyword>
<dbReference type="InterPro" id="IPR000719">
    <property type="entry name" value="Prot_kinase_dom"/>
</dbReference>
<dbReference type="GO" id="GO:0005524">
    <property type="term" value="F:ATP binding"/>
    <property type="evidence" value="ECO:0007669"/>
    <property type="project" value="InterPro"/>
</dbReference>
<dbReference type="PANTHER" id="PTHR48006">
    <property type="entry name" value="LEUCINE-RICH REPEAT-CONTAINING PROTEIN DDB_G0281931-RELATED"/>
    <property type="match status" value="1"/>
</dbReference>
<keyword evidence="6 8" id="KW-0472">Membrane</keyword>
<evidence type="ECO:0000256" key="8">
    <source>
        <dbReference type="SAM" id="Phobius"/>
    </source>
</evidence>
<evidence type="ECO:0000259" key="9">
    <source>
        <dbReference type="PROSITE" id="PS50011"/>
    </source>
</evidence>
<keyword evidence="11" id="KW-1185">Reference proteome</keyword>
<feature type="region of interest" description="Disordered" evidence="7">
    <location>
        <begin position="390"/>
        <end position="416"/>
    </location>
</feature>
<keyword evidence="3 8" id="KW-0812">Transmembrane</keyword>
<evidence type="ECO:0000256" key="1">
    <source>
        <dbReference type="ARBA" id="ARBA00004370"/>
    </source>
</evidence>
<dbReference type="InterPro" id="IPR001611">
    <property type="entry name" value="Leu-rich_rpt"/>
</dbReference>
<dbReference type="EMBL" id="NMUH01000073">
    <property type="protein sequence ID" value="MQL70609.1"/>
    <property type="molecule type" value="Genomic_DNA"/>
</dbReference>
<dbReference type="GO" id="GO:0016020">
    <property type="term" value="C:membrane"/>
    <property type="evidence" value="ECO:0007669"/>
    <property type="project" value="UniProtKB-SubCell"/>
</dbReference>
<dbReference type="InterPro" id="IPR011009">
    <property type="entry name" value="Kinase-like_dom_sf"/>
</dbReference>
<dbReference type="GO" id="GO:0004713">
    <property type="term" value="F:protein tyrosine kinase activity"/>
    <property type="evidence" value="ECO:0007669"/>
    <property type="project" value="InterPro"/>
</dbReference>
<evidence type="ECO:0000256" key="5">
    <source>
        <dbReference type="ARBA" id="ARBA00022989"/>
    </source>
</evidence>
<accession>A0A843TQ97</accession>
<dbReference type="InterPro" id="IPR001245">
    <property type="entry name" value="Ser-Thr/Tyr_kinase_cat_dom"/>
</dbReference>
<dbReference type="FunFam" id="3.80.10.10:FF:000380">
    <property type="entry name" value="Putative inactive leucine-rich repeat receptor-like protein kinase"/>
    <property type="match status" value="1"/>
</dbReference>
<organism evidence="10 11">
    <name type="scientific">Colocasia esculenta</name>
    <name type="common">Wild taro</name>
    <name type="synonym">Arum esculentum</name>
    <dbReference type="NCBI Taxonomy" id="4460"/>
    <lineage>
        <taxon>Eukaryota</taxon>
        <taxon>Viridiplantae</taxon>
        <taxon>Streptophyta</taxon>
        <taxon>Embryophyta</taxon>
        <taxon>Tracheophyta</taxon>
        <taxon>Spermatophyta</taxon>
        <taxon>Magnoliopsida</taxon>
        <taxon>Liliopsida</taxon>
        <taxon>Araceae</taxon>
        <taxon>Aroideae</taxon>
        <taxon>Colocasieae</taxon>
        <taxon>Colocasia</taxon>
    </lineage>
</organism>
<dbReference type="InterPro" id="IPR020635">
    <property type="entry name" value="Tyr_kinase_cat_dom"/>
</dbReference>
<dbReference type="SUPFAM" id="SSF52058">
    <property type="entry name" value="L domain-like"/>
    <property type="match status" value="1"/>
</dbReference>
<feature type="transmembrane region" description="Helical" evidence="8">
    <location>
        <begin position="358"/>
        <end position="382"/>
    </location>
</feature>
<feature type="domain" description="Protein kinase" evidence="9">
    <location>
        <begin position="449"/>
        <end position="714"/>
    </location>
</feature>
<evidence type="ECO:0000256" key="4">
    <source>
        <dbReference type="ARBA" id="ARBA00022737"/>
    </source>
</evidence>
<keyword evidence="4" id="KW-0677">Repeat</keyword>
<dbReference type="Gene3D" id="3.30.200.20">
    <property type="entry name" value="Phosphorylase Kinase, domain 1"/>
    <property type="match status" value="1"/>
</dbReference>
<dbReference type="SMART" id="SM00219">
    <property type="entry name" value="TyrKc"/>
    <property type="match status" value="1"/>
</dbReference>
<dbReference type="Pfam" id="PF00560">
    <property type="entry name" value="LRR_1"/>
    <property type="match status" value="2"/>
</dbReference>
<evidence type="ECO:0000256" key="7">
    <source>
        <dbReference type="SAM" id="MobiDB-lite"/>
    </source>
</evidence>
<dbReference type="PROSITE" id="PS50011">
    <property type="entry name" value="PROTEIN_KINASE_DOM"/>
    <property type="match status" value="1"/>
</dbReference>
<sequence>MGEQAAQSSGRTTMARRPCQWGWWWCWSLLLLCPLFSSAQQLSQSQTRTLFRLQRILEYPPALAGWNNYTNLCYLSPSPSFSIACSGNRITELSVASAPGVPRLSLNFSIDSLFTTLSRLPSLTLLSLVSLGIWGPLPGKVDRFPDLRVLNLSSNYIAGAIPREISTMASLRSLVLADNRLNGTVPDLGPLPALEEVDLSSNRLGPEFPVLGKSVVTAVLRNNSFSDGIPAAVRQLAKLQSLDMSSNQLIGLIPPFLFSLPAIRQLDLSENVLAGSLPANLSCGAGLEFVDISGNRLVGTLPACIRANSSRLVVLDAWNCLTTADSRYQHRSSYCNEGAIAAVMPRASKKSSPFKNKLGFILGIVGGIAGAALVLGLVLILITKNRRRNNADTGDVSKPAAGKASSIHGSPGLPADPRHMSPAVRLGAIGILPYRVFTMEELDEATNNFDPSNLIQENSKRQMYKGWLQDGSAIIVRCLKLKPRYSSQSVAQFVDAISKLRHRHLVSVLGHCIDNDQENSSNSVYLVLEHVSNGTLRSHLTEWRKREMLKWPQRAAAVMGVARGIQFLHTVTVPGISGNDLNIENILLDVTLSAKIRNYNLPMLPKNKNNKIITGKSVLDQSELDAMKDQLQKSLASDPENLRELADPTILGTFAYDSLRTVVELALNCVSNDLGQRPSIDDVLWNLQYSIQIQDGWATSENLSTASYVTGSKM</sequence>
<evidence type="ECO:0000313" key="10">
    <source>
        <dbReference type="EMBL" id="MQL70609.1"/>
    </source>
</evidence>
<evidence type="ECO:0000256" key="3">
    <source>
        <dbReference type="ARBA" id="ARBA00022692"/>
    </source>
</evidence>
<evidence type="ECO:0000313" key="11">
    <source>
        <dbReference type="Proteomes" id="UP000652761"/>
    </source>
</evidence>
<dbReference type="AlphaFoldDB" id="A0A843TQ97"/>
<dbReference type="Gene3D" id="3.80.10.10">
    <property type="entry name" value="Ribonuclease Inhibitor"/>
    <property type="match status" value="2"/>
</dbReference>
<dbReference type="FunFam" id="3.80.10.10:FF:000673">
    <property type="entry name" value="Probable LRR receptor-like serine/threonine-protein kinase At2g02780"/>
    <property type="match status" value="1"/>
</dbReference>
<feature type="transmembrane region" description="Helical" evidence="8">
    <location>
        <begin position="21"/>
        <end position="39"/>
    </location>
</feature>
<dbReference type="Gene3D" id="1.10.510.10">
    <property type="entry name" value="Transferase(Phosphotransferase) domain 1"/>
    <property type="match status" value="2"/>
</dbReference>
<dbReference type="OrthoDB" id="676979at2759"/>
<comment type="subcellular location">
    <subcellularLocation>
        <location evidence="1">Membrane</location>
    </subcellularLocation>
</comment>
<comment type="caution">
    <text evidence="10">The sequence shown here is derived from an EMBL/GenBank/DDBJ whole genome shotgun (WGS) entry which is preliminary data.</text>
</comment>
<proteinExistence type="predicted"/>
<dbReference type="Pfam" id="PF07714">
    <property type="entry name" value="PK_Tyr_Ser-Thr"/>
    <property type="match status" value="1"/>
</dbReference>